<reference evidence="1 2" key="1">
    <citation type="submission" date="2013-06" db="EMBL/GenBank/DDBJ databases">
        <title>Whole genome shotgun sequence of Bacillus selenatarsenatis SF-1.</title>
        <authorList>
            <person name="Kuroda M."/>
            <person name="Sei K."/>
            <person name="Yamashita M."/>
            <person name="Ike M."/>
        </authorList>
    </citation>
    <scope>NUCLEOTIDE SEQUENCE [LARGE SCALE GENOMIC DNA]</scope>
    <source>
        <strain evidence="1 2">SF-1</strain>
    </source>
</reference>
<comment type="caution">
    <text evidence="1">The sequence shown here is derived from an EMBL/GenBank/DDBJ whole genome shotgun (WGS) entry which is preliminary data.</text>
</comment>
<dbReference type="Proteomes" id="UP000031014">
    <property type="component" value="Unassembled WGS sequence"/>
</dbReference>
<protein>
    <submittedName>
        <fullName evidence="1">Conserved protein YqfZ</fullName>
    </submittedName>
</protein>
<accession>A0A0A8X3A5</accession>
<gene>
    <name evidence="1" type="ORF">SAMD00020551_2586</name>
</gene>
<dbReference type="EMBL" id="BASE01000057">
    <property type="protein sequence ID" value="GAM14435.1"/>
    <property type="molecule type" value="Genomic_DNA"/>
</dbReference>
<dbReference type="STRING" id="1321606.SAMD00020551_2586"/>
<name>A0A0A8X3A5_MESS1</name>
<evidence type="ECO:0000313" key="1">
    <source>
        <dbReference type="EMBL" id="GAM14435.1"/>
    </source>
</evidence>
<evidence type="ECO:0000313" key="2">
    <source>
        <dbReference type="Proteomes" id="UP000031014"/>
    </source>
</evidence>
<keyword evidence="2" id="KW-1185">Reference proteome</keyword>
<dbReference type="OrthoDB" id="2691912at2"/>
<sequence>MKKLAGLLVFLIVAYAVYNDLSIGTLPAAKMQEPEISKVERVETEKTETLTTKEILFFEHEVLPGDTVLSVIDSYMDKPLSVPVSQAVEDFKKLNDGTNPQKIKFGNVYKFPDYSIQN</sequence>
<dbReference type="RefSeq" id="WP_041966191.1">
    <property type="nucleotide sequence ID" value="NZ_BASE01000057.1"/>
</dbReference>
<proteinExistence type="predicted"/>
<organism evidence="1 2">
    <name type="scientific">Mesobacillus selenatarsenatis (strain DSM 18680 / JCM 14380 / FERM P-15431 / SF-1)</name>
    <dbReference type="NCBI Taxonomy" id="1321606"/>
    <lineage>
        <taxon>Bacteria</taxon>
        <taxon>Bacillati</taxon>
        <taxon>Bacillota</taxon>
        <taxon>Bacilli</taxon>
        <taxon>Bacillales</taxon>
        <taxon>Bacillaceae</taxon>
        <taxon>Mesobacillus</taxon>
    </lineage>
</organism>
<dbReference type="AlphaFoldDB" id="A0A0A8X3A5"/>